<dbReference type="Proteomes" id="UP001458880">
    <property type="component" value="Unassembled WGS sequence"/>
</dbReference>
<protein>
    <submittedName>
        <fullName evidence="1">Uncharacterized protein</fullName>
    </submittedName>
</protein>
<organism evidence="1 2">
    <name type="scientific">Popillia japonica</name>
    <name type="common">Japanese beetle</name>
    <dbReference type="NCBI Taxonomy" id="7064"/>
    <lineage>
        <taxon>Eukaryota</taxon>
        <taxon>Metazoa</taxon>
        <taxon>Ecdysozoa</taxon>
        <taxon>Arthropoda</taxon>
        <taxon>Hexapoda</taxon>
        <taxon>Insecta</taxon>
        <taxon>Pterygota</taxon>
        <taxon>Neoptera</taxon>
        <taxon>Endopterygota</taxon>
        <taxon>Coleoptera</taxon>
        <taxon>Polyphaga</taxon>
        <taxon>Scarabaeiformia</taxon>
        <taxon>Scarabaeidae</taxon>
        <taxon>Rutelinae</taxon>
        <taxon>Popillia</taxon>
    </lineage>
</organism>
<gene>
    <name evidence="1" type="ORF">QE152_g37607</name>
</gene>
<reference evidence="1 2" key="1">
    <citation type="journal article" date="2024" name="BMC Genomics">
        <title>De novo assembly and annotation of Popillia japonica's genome with initial clues to its potential as an invasive pest.</title>
        <authorList>
            <person name="Cucini C."/>
            <person name="Boschi S."/>
            <person name="Funari R."/>
            <person name="Cardaioli E."/>
            <person name="Iannotti N."/>
            <person name="Marturano G."/>
            <person name="Paoli F."/>
            <person name="Bruttini M."/>
            <person name="Carapelli A."/>
            <person name="Frati F."/>
            <person name="Nardi F."/>
        </authorList>
    </citation>
    <scope>NUCLEOTIDE SEQUENCE [LARGE SCALE GENOMIC DNA]</scope>
    <source>
        <strain evidence="1">DMR45628</strain>
    </source>
</reference>
<accession>A0AAW1IA31</accession>
<dbReference type="EMBL" id="JASPKY010000742">
    <property type="protein sequence ID" value="KAK9685891.1"/>
    <property type="molecule type" value="Genomic_DNA"/>
</dbReference>
<proteinExistence type="predicted"/>
<name>A0AAW1IA31_POPJA</name>
<sequence>MSDLVPEVFPKSGFSNLDREPDWREVEERGSFSRERPISHSQYKQIIVAVPSCLLDLHLTFSISTKILTQRNGKYTGAATVAGWPACKRYLTIRYE</sequence>
<dbReference type="AlphaFoldDB" id="A0AAW1IA31"/>
<evidence type="ECO:0000313" key="1">
    <source>
        <dbReference type="EMBL" id="KAK9685891.1"/>
    </source>
</evidence>
<keyword evidence="2" id="KW-1185">Reference proteome</keyword>
<evidence type="ECO:0000313" key="2">
    <source>
        <dbReference type="Proteomes" id="UP001458880"/>
    </source>
</evidence>
<comment type="caution">
    <text evidence="1">The sequence shown here is derived from an EMBL/GenBank/DDBJ whole genome shotgun (WGS) entry which is preliminary data.</text>
</comment>